<dbReference type="EMBL" id="CAJNOW010000817">
    <property type="protein sequence ID" value="CAF1293021.1"/>
    <property type="molecule type" value="Genomic_DNA"/>
</dbReference>
<keyword evidence="3 9" id="KW-0064">Aspartyl protease</keyword>
<dbReference type="OrthoDB" id="771136at2759"/>
<evidence type="ECO:0000313" key="13">
    <source>
        <dbReference type="EMBL" id="CAF1293021.1"/>
    </source>
</evidence>
<dbReference type="PROSITE" id="PS51767">
    <property type="entry name" value="PEPTIDASE_A1"/>
    <property type="match status" value="1"/>
</dbReference>
<feature type="chain" id="PRO_5032610292" description="Peptidase A1 domain-containing protein" evidence="11">
    <location>
        <begin position="19"/>
        <end position="454"/>
    </location>
</feature>
<dbReference type="FunFam" id="2.40.70.10:FF:000008">
    <property type="entry name" value="Cathepsin D"/>
    <property type="match status" value="1"/>
</dbReference>
<evidence type="ECO:0000256" key="9">
    <source>
        <dbReference type="RuleBase" id="RU000454"/>
    </source>
</evidence>
<evidence type="ECO:0000256" key="6">
    <source>
        <dbReference type="ARBA" id="ARBA00023180"/>
    </source>
</evidence>
<feature type="active site" evidence="7">
    <location>
        <position position="110"/>
    </location>
</feature>
<evidence type="ECO:0000259" key="12">
    <source>
        <dbReference type="PROSITE" id="PS51767"/>
    </source>
</evidence>
<feature type="active site" evidence="7">
    <location>
        <position position="291"/>
    </location>
</feature>
<organism evidence="13 14">
    <name type="scientific">Rotaria magnacalcarata</name>
    <dbReference type="NCBI Taxonomy" id="392030"/>
    <lineage>
        <taxon>Eukaryota</taxon>
        <taxon>Metazoa</taxon>
        <taxon>Spiralia</taxon>
        <taxon>Gnathifera</taxon>
        <taxon>Rotifera</taxon>
        <taxon>Eurotatoria</taxon>
        <taxon>Bdelloidea</taxon>
        <taxon>Philodinida</taxon>
        <taxon>Philodinidae</taxon>
        <taxon>Rotaria</taxon>
    </lineage>
</organism>
<dbReference type="AlphaFoldDB" id="A0A815DFN6"/>
<evidence type="ECO:0000313" key="14">
    <source>
        <dbReference type="Proteomes" id="UP000663834"/>
    </source>
</evidence>
<dbReference type="SUPFAM" id="SSF50630">
    <property type="entry name" value="Acid proteases"/>
    <property type="match status" value="1"/>
</dbReference>
<dbReference type="PANTHER" id="PTHR47966:SF51">
    <property type="entry name" value="BETA-SITE APP-CLEAVING ENZYME, ISOFORM A-RELATED"/>
    <property type="match status" value="1"/>
</dbReference>
<keyword evidence="11" id="KW-0732">Signal</keyword>
<dbReference type="InterPro" id="IPR033121">
    <property type="entry name" value="PEPTIDASE_A1"/>
</dbReference>
<dbReference type="PROSITE" id="PS00141">
    <property type="entry name" value="ASP_PROTEASE"/>
    <property type="match status" value="2"/>
</dbReference>
<keyword evidence="6" id="KW-0325">Glycoprotein</keyword>
<feature type="signal peptide" evidence="11">
    <location>
        <begin position="1"/>
        <end position="18"/>
    </location>
</feature>
<evidence type="ECO:0000256" key="11">
    <source>
        <dbReference type="SAM" id="SignalP"/>
    </source>
</evidence>
<evidence type="ECO:0000256" key="8">
    <source>
        <dbReference type="PIRSR" id="PIRSR601461-2"/>
    </source>
</evidence>
<feature type="disulfide bond" evidence="8">
    <location>
        <begin position="123"/>
        <end position="127"/>
    </location>
</feature>
<dbReference type="Gene3D" id="2.40.70.10">
    <property type="entry name" value="Acid Proteases"/>
    <property type="match status" value="2"/>
</dbReference>
<dbReference type="InterPro" id="IPR021109">
    <property type="entry name" value="Peptidase_aspartic_dom_sf"/>
</dbReference>
<evidence type="ECO:0000256" key="10">
    <source>
        <dbReference type="SAM" id="Phobius"/>
    </source>
</evidence>
<keyword evidence="4 9" id="KW-0378">Hydrolase</keyword>
<keyword evidence="5 8" id="KW-1015">Disulfide bond</keyword>
<comment type="similarity">
    <text evidence="1 9">Belongs to the peptidase A1 family.</text>
</comment>
<evidence type="ECO:0000256" key="1">
    <source>
        <dbReference type="ARBA" id="ARBA00007447"/>
    </source>
</evidence>
<dbReference type="FunFam" id="2.40.70.10:FF:000002">
    <property type="entry name" value="Vacuolar aspartic proteinase"/>
    <property type="match status" value="1"/>
</dbReference>
<dbReference type="GO" id="GO:0005764">
    <property type="term" value="C:lysosome"/>
    <property type="evidence" value="ECO:0007669"/>
    <property type="project" value="TreeGrafter"/>
</dbReference>
<name>A0A815DFN6_9BILA</name>
<dbReference type="GO" id="GO:0006508">
    <property type="term" value="P:proteolysis"/>
    <property type="evidence" value="ECO:0007669"/>
    <property type="project" value="UniProtKB-KW"/>
</dbReference>
<sequence>MLNLRVVFYLLLIGFAFSIELPRISCYRTIGLPIINTFIEQETTISNYKSLPIINTFIEQETTISNYKSSLRFKGRTNPVTQSLFNQANYYWTGVISIGTPGKTFIIDFDTGSTDLWVPSIQCLSTCGQKAKYNSSSSKTSQANGALLEITYGDGSYVNGIFINDTVTIESLPVLNQAFAEAMNMSGFSSSAFDGVLGLAYPSLGTLGQLPVFYNMWQQGLIPHPCFSFYFNPNPDAYPGGELIFGGVDSTRYSGSITYVDVVIRAYWEFMMNSVKVTDKIICRKCRAILDTGTTLIVGPSSQIALLNRAIGATYDPGSGLYIIDCHTRLLSNFPDVEFSIGNITFILSVLQYLLIVNDGDTQICYTIFQGVNLHDNHGYLIWILGDYFLSRFYSIYNVNSNQVGLAKSISYSYIQIDSKTLFGNFSSKRYFPQFSQFFSFVMIHFITSMFVFE</sequence>
<accession>A0A815DFN6</accession>
<protein>
    <recommendedName>
        <fullName evidence="12">Peptidase A1 domain-containing protein</fullName>
    </recommendedName>
</protein>
<comment type="caution">
    <text evidence="13">The sequence shown here is derived from an EMBL/GenBank/DDBJ whole genome shotgun (WGS) entry which is preliminary data.</text>
</comment>
<dbReference type="InterPro" id="IPR001969">
    <property type="entry name" value="Aspartic_peptidase_AS"/>
</dbReference>
<dbReference type="Proteomes" id="UP000663834">
    <property type="component" value="Unassembled WGS sequence"/>
</dbReference>
<feature type="transmembrane region" description="Helical" evidence="10">
    <location>
        <begin position="435"/>
        <end position="453"/>
    </location>
</feature>
<dbReference type="GO" id="GO:0004190">
    <property type="term" value="F:aspartic-type endopeptidase activity"/>
    <property type="evidence" value="ECO:0007669"/>
    <property type="project" value="UniProtKB-KW"/>
</dbReference>
<evidence type="ECO:0000256" key="2">
    <source>
        <dbReference type="ARBA" id="ARBA00022670"/>
    </source>
</evidence>
<evidence type="ECO:0000256" key="4">
    <source>
        <dbReference type="ARBA" id="ARBA00022801"/>
    </source>
</evidence>
<feature type="domain" description="Peptidase A1" evidence="12">
    <location>
        <begin position="92"/>
        <end position="407"/>
    </location>
</feature>
<evidence type="ECO:0000256" key="7">
    <source>
        <dbReference type="PIRSR" id="PIRSR601461-1"/>
    </source>
</evidence>
<dbReference type="PRINTS" id="PR00792">
    <property type="entry name" value="PEPSIN"/>
</dbReference>
<proteinExistence type="inferred from homology"/>
<dbReference type="Pfam" id="PF00026">
    <property type="entry name" value="Asp"/>
    <property type="match status" value="1"/>
</dbReference>
<keyword evidence="10" id="KW-0472">Membrane</keyword>
<dbReference type="InterPro" id="IPR001461">
    <property type="entry name" value="Aspartic_peptidase_A1"/>
</dbReference>
<reference evidence="13" key="1">
    <citation type="submission" date="2021-02" db="EMBL/GenBank/DDBJ databases">
        <authorList>
            <person name="Nowell W R."/>
        </authorList>
    </citation>
    <scope>NUCLEOTIDE SEQUENCE</scope>
</reference>
<keyword evidence="2 9" id="KW-0645">Protease</keyword>
<evidence type="ECO:0000256" key="3">
    <source>
        <dbReference type="ARBA" id="ARBA00022750"/>
    </source>
</evidence>
<keyword evidence="10" id="KW-0812">Transmembrane</keyword>
<keyword evidence="10" id="KW-1133">Transmembrane helix</keyword>
<dbReference type="PANTHER" id="PTHR47966">
    <property type="entry name" value="BETA-SITE APP-CLEAVING ENZYME, ISOFORM A-RELATED"/>
    <property type="match status" value="1"/>
</dbReference>
<gene>
    <name evidence="13" type="ORF">KQP761_LOCUS4376</name>
</gene>
<evidence type="ECO:0000256" key="5">
    <source>
        <dbReference type="ARBA" id="ARBA00023157"/>
    </source>
</evidence>